<gene>
    <name evidence="1" type="ORF">LCGC14_1942270</name>
</gene>
<accession>A0A0F9FJU5</accession>
<dbReference type="AlphaFoldDB" id="A0A0F9FJU5"/>
<name>A0A0F9FJU5_9ZZZZ</name>
<organism evidence="1">
    <name type="scientific">marine sediment metagenome</name>
    <dbReference type="NCBI Taxonomy" id="412755"/>
    <lineage>
        <taxon>unclassified sequences</taxon>
        <taxon>metagenomes</taxon>
        <taxon>ecological metagenomes</taxon>
    </lineage>
</organism>
<evidence type="ECO:0000313" key="1">
    <source>
        <dbReference type="EMBL" id="KKL86684.1"/>
    </source>
</evidence>
<protein>
    <submittedName>
        <fullName evidence="1">Uncharacterized protein</fullName>
    </submittedName>
</protein>
<proteinExistence type="predicted"/>
<sequence>MDEDTIQKVKDWCKEHYPEHEFCIARDGGDVLEVFLQSPEFTMGDCKIVSYNTWYPGEFNIYNIVFDRGDIDEKLFGKLKHMPSTPMTQKEMQKQCDIVSKVADCDPGEEEVGFTFFNGRF</sequence>
<comment type="caution">
    <text evidence="1">The sequence shown here is derived from an EMBL/GenBank/DDBJ whole genome shotgun (WGS) entry which is preliminary data.</text>
</comment>
<reference evidence="1" key="1">
    <citation type="journal article" date="2015" name="Nature">
        <title>Complex archaea that bridge the gap between prokaryotes and eukaryotes.</title>
        <authorList>
            <person name="Spang A."/>
            <person name="Saw J.H."/>
            <person name="Jorgensen S.L."/>
            <person name="Zaremba-Niedzwiedzka K."/>
            <person name="Martijn J."/>
            <person name="Lind A.E."/>
            <person name="van Eijk R."/>
            <person name="Schleper C."/>
            <person name="Guy L."/>
            <person name="Ettema T.J."/>
        </authorList>
    </citation>
    <scope>NUCLEOTIDE SEQUENCE</scope>
</reference>
<dbReference type="EMBL" id="LAZR01021040">
    <property type="protein sequence ID" value="KKL86684.1"/>
    <property type="molecule type" value="Genomic_DNA"/>
</dbReference>